<dbReference type="CDD" id="cd05233">
    <property type="entry name" value="SDR_c"/>
    <property type="match status" value="1"/>
</dbReference>
<reference evidence="3 4" key="1">
    <citation type="submission" date="2018-10" db="EMBL/GenBank/DDBJ databases">
        <title>Cohnella sp. M2MS4P-1, whole genome shotgun sequence.</title>
        <authorList>
            <person name="Tuo L."/>
        </authorList>
    </citation>
    <scope>NUCLEOTIDE SEQUENCE [LARGE SCALE GENOMIC DNA]</scope>
    <source>
        <strain evidence="3 4">M2MS4P-1</strain>
    </source>
</reference>
<dbReference type="Pfam" id="PF13561">
    <property type="entry name" value="adh_short_C2"/>
    <property type="match status" value="1"/>
</dbReference>
<evidence type="ECO:0000313" key="4">
    <source>
        <dbReference type="Proteomes" id="UP000282076"/>
    </source>
</evidence>
<dbReference type="GO" id="GO:0008206">
    <property type="term" value="P:bile acid metabolic process"/>
    <property type="evidence" value="ECO:0007669"/>
    <property type="project" value="UniProtKB-ARBA"/>
</dbReference>
<gene>
    <name evidence="3" type="ORF">D7Z26_25540</name>
</gene>
<name>A0A494XBA8_9BACL</name>
<accession>A0A494XBA8</accession>
<dbReference type="GO" id="GO:0016491">
    <property type="term" value="F:oxidoreductase activity"/>
    <property type="evidence" value="ECO:0007669"/>
    <property type="project" value="UniProtKB-KW"/>
</dbReference>
<organism evidence="3 4">
    <name type="scientific">Cohnella endophytica</name>
    <dbReference type="NCBI Taxonomy" id="2419778"/>
    <lineage>
        <taxon>Bacteria</taxon>
        <taxon>Bacillati</taxon>
        <taxon>Bacillota</taxon>
        <taxon>Bacilli</taxon>
        <taxon>Bacillales</taxon>
        <taxon>Paenibacillaceae</taxon>
        <taxon>Cohnella</taxon>
    </lineage>
</organism>
<comment type="similarity">
    <text evidence="1">Belongs to the short-chain dehydrogenases/reductases (SDR) family.</text>
</comment>
<dbReference type="Proteomes" id="UP000282076">
    <property type="component" value="Unassembled WGS sequence"/>
</dbReference>
<dbReference type="RefSeq" id="WP_120979872.1">
    <property type="nucleotide sequence ID" value="NZ_RBZM01000015.1"/>
</dbReference>
<dbReference type="PRINTS" id="PR00080">
    <property type="entry name" value="SDRFAMILY"/>
</dbReference>
<dbReference type="FunFam" id="3.40.50.720:FF:000084">
    <property type="entry name" value="Short-chain dehydrogenase reductase"/>
    <property type="match status" value="1"/>
</dbReference>
<evidence type="ECO:0000256" key="1">
    <source>
        <dbReference type="ARBA" id="ARBA00006484"/>
    </source>
</evidence>
<dbReference type="InterPro" id="IPR020904">
    <property type="entry name" value="Sc_DH/Rdtase_CS"/>
</dbReference>
<dbReference type="NCBIfam" id="NF005559">
    <property type="entry name" value="PRK07231.1"/>
    <property type="match status" value="1"/>
</dbReference>
<keyword evidence="4" id="KW-1185">Reference proteome</keyword>
<dbReference type="Gene3D" id="3.40.50.720">
    <property type="entry name" value="NAD(P)-binding Rossmann-like Domain"/>
    <property type="match status" value="1"/>
</dbReference>
<dbReference type="EMBL" id="RBZM01000015">
    <property type="protein sequence ID" value="RKP45424.1"/>
    <property type="molecule type" value="Genomic_DNA"/>
</dbReference>
<dbReference type="PANTHER" id="PTHR43639:SF1">
    <property type="entry name" value="SHORT-CHAIN DEHYDROGENASE_REDUCTASE FAMILY PROTEIN"/>
    <property type="match status" value="1"/>
</dbReference>
<dbReference type="InterPro" id="IPR002347">
    <property type="entry name" value="SDR_fam"/>
</dbReference>
<protein>
    <submittedName>
        <fullName evidence="3">3-oxoacyl-ACP reductase FabG</fullName>
    </submittedName>
</protein>
<dbReference type="InterPro" id="IPR036291">
    <property type="entry name" value="NAD(P)-bd_dom_sf"/>
</dbReference>
<evidence type="ECO:0000313" key="3">
    <source>
        <dbReference type="EMBL" id="RKP45424.1"/>
    </source>
</evidence>
<dbReference type="PROSITE" id="PS00061">
    <property type="entry name" value="ADH_SHORT"/>
    <property type="match status" value="1"/>
</dbReference>
<dbReference type="PANTHER" id="PTHR43639">
    <property type="entry name" value="OXIDOREDUCTASE, SHORT-CHAIN DEHYDROGENASE/REDUCTASE FAMILY (AFU_ORTHOLOGUE AFUA_5G02870)"/>
    <property type="match status" value="1"/>
</dbReference>
<dbReference type="AlphaFoldDB" id="A0A494XBA8"/>
<keyword evidence="2" id="KW-0560">Oxidoreductase</keyword>
<evidence type="ECO:0000256" key="2">
    <source>
        <dbReference type="ARBA" id="ARBA00023002"/>
    </source>
</evidence>
<proteinExistence type="inferred from homology"/>
<dbReference type="PRINTS" id="PR00081">
    <property type="entry name" value="GDHRDH"/>
</dbReference>
<dbReference type="SUPFAM" id="SSF51735">
    <property type="entry name" value="NAD(P)-binding Rossmann-fold domains"/>
    <property type="match status" value="1"/>
</dbReference>
<sequence length="253" mass="27299">MRLSGQTAIVTGAARSIGAAIAQRFAREGAKVAIVDVANPELAEQVVAEIVQAGGEAMFVRADVSRRADVEAMVQAVAGRFGTVDILVNNAGIDPRKNWLEITEEDWDRIMGVNVRSQLLCSQAVFPYMKERGRGKIVNVSSVTFLTGQRNLLHYVSSKGAVIGFTRALAREVGEHGITVNCLMPGAVLTETELARFSEEELDASATMLAAAQCFSRRENASDLEGAFVFLASEDSDFITGQTLNVDGGWMFH</sequence>
<comment type="caution">
    <text evidence="3">The sequence shown here is derived from an EMBL/GenBank/DDBJ whole genome shotgun (WGS) entry which is preliminary data.</text>
</comment>
<dbReference type="OrthoDB" id="9803333at2"/>